<dbReference type="AlphaFoldDB" id="A0A0N5B5I7"/>
<feature type="compositionally biased region" description="Low complexity" evidence="1">
    <location>
        <begin position="60"/>
        <end position="70"/>
    </location>
</feature>
<dbReference type="WBParaSite" id="SPAL_0000132900.1">
    <property type="protein sequence ID" value="SPAL_0000132900.1"/>
    <property type="gene ID" value="SPAL_0000132900"/>
</dbReference>
<evidence type="ECO:0000313" key="2">
    <source>
        <dbReference type="Proteomes" id="UP000046392"/>
    </source>
</evidence>
<name>A0A0N5B5I7_STREA</name>
<evidence type="ECO:0000256" key="1">
    <source>
        <dbReference type="SAM" id="MobiDB-lite"/>
    </source>
</evidence>
<accession>A0A0N5B5I7</accession>
<keyword evidence="2" id="KW-1185">Reference proteome</keyword>
<evidence type="ECO:0000313" key="3">
    <source>
        <dbReference type="WBParaSite" id="SPAL_0000132900.1"/>
    </source>
</evidence>
<feature type="region of interest" description="Disordered" evidence="1">
    <location>
        <begin position="1"/>
        <end position="190"/>
    </location>
</feature>
<feature type="compositionally biased region" description="Polar residues" evidence="1">
    <location>
        <begin position="150"/>
        <end position="163"/>
    </location>
</feature>
<feature type="compositionally biased region" description="Low complexity" evidence="1">
    <location>
        <begin position="25"/>
        <end position="44"/>
    </location>
</feature>
<reference evidence="3" key="1">
    <citation type="submission" date="2017-02" db="UniProtKB">
        <authorList>
            <consortium name="WormBaseParasite"/>
        </authorList>
    </citation>
    <scope>IDENTIFICATION</scope>
</reference>
<feature type="region of interest" description="Disordered" evidence="1">
    <location>
        <begin position="209"/>
        <end position="253"/>
    </location>
</feature>
<proteinExistence type="predicted"/>
<organism evidence="2 3">
    <name type="scientific">Strongyloides papillosus</name>
    <name type="common">Intestinal threadworm</name>
    <dbReference type="NCBI Taxonomy" id="174720"/>
    <lineage>
        <taxon>Eukaryota</taxon>
        <taxon>Metazoa</taxon>
        <taxon>Ecdysozoa</taxon>
        <taxon>Nematoda</taxon>
        <taxon>Chromadorea</taxon>
        <taxon>Rhabditida</taxon>
        <taxon>Tylenchina</taxon>
        <taxon>Panagrolaimomorpha</taxon>
        <taxon>Strongyloidoidea</taxon>
        <taxon>Strongyloididae</taxon>
        <taxon>Strongyloides</taxon>
    </lineage>
</organism>
<protein>
    <submittedName>
        <fullName evidence="3">SET domain-containing protein</fullName>
    </submittedName>
</protein>
<sequence length="380" mass="41272">MVKSPKSAEFVSTDDSSADEGSPKSSVTHSSARESSTSSESSSSDTDDDKSERNSPADENQSSVDSSCNDDNNKLSTNASPGTDEVKQSDLSIIEEGEITSSDSEKPPNGLPDKSKIKPGKVNNTVNPSSAEPARREHSPVTWGLDPKPATTNQPTPSVASGNNEKKLPTIAKSSQIAKPPIKNNDNYDPIKEQDSCAKFIAKVRAANAQKRKTRLMDDDDITTKKKTSSAGPSGTVYKPMRRGGKRNMNVPFKEPTITPVKRVIQCGVKLHPARVMGEALQVTNIRNGYIGTTVKAEPLPTPERLHRDGLHFFFEGKAPENKEAIFHNAVGLGINWPCKVEGHEIEIIEISQIIKKCPKANCLRLEIRIDSSEELSDTI</sequence>
<dbReference type="Proteomes" id="UP000046392">
    <property type="component" value="Unplaced"/>
</dbReference>